<comment type="caution">
    <text evidence="1">The sequence shown here is derived from an EMBL/GenBank/DDBJ whole genome shotgun (WGS) entry which is preliminary data.</text>
</comment>
<name>A0AAV2QFX6_MEGNR</name>
<reference evidence="1 2" key="1">
    <citation type="submission" date="2024-05" db="EMBL/GenBank/DDBJ databases">
        <authorList>
            <person name="Wallberg A."/>
        </authorList>
    </citation>
    <scope>NUCLEOTIDE SEQUENCE [LARGE SCALE GENOMIC DNA]</scope>
</reference>
<gene>
    <name evidence="1" type="ORF">MNOR_LOCUS11648</name>
</gene>
<dbReference type="Proteomes" id="UP001497623">
    <property type="component" value="Unassembled WGS sequence"/>
</dbReference>
<sequence>MSSKLVIIKNFEENFNSDKDILIQVPKVEGRLSLWHAGQSFNKHEYKIDGVFTFREANISVYGTVDDVPTNLSLRYVDGEVVEVKAKYGVDGEITLDIKTELQDISLGIRKSSSDSYSLSTNGIFVFHGRRMELYHDVSITPTSTSSIIKLSPFNQQNFELTANRTKISLDNWVTIVNFGWGDLVLRYNDDVYFQSPSSFKIKMQFDVPQTNFEKVAMDMEVSKDESGEQLVSFAYAEKNKPIHRARVTYYALEAPGEQVMRAKATRLVISKKNYRDFTMSHSLNNPGKGIKLTSNMTVGSTPIIDLGVSVTSNTRAVLISMCSRENKCLRLRGHISARATPKIKSYAITAHTINSLLWKEDNVPLLQNSFTFTAEQNDDDIFVKSSIQRMKCQMISCYEYENQNLLQLSLNITNSALEILFDTTERSMKLQAEIKDEINQGTKLLSANGRSSDILVINLWLDYNVDPKGVITTKCQRNYYGKPKGAEDRKILCQLSHQSLDKDLRVGFDWKTSEARKPLSVTGDIILDIFSLSSEQLNIRFKLEETEQKYVIYSNLTKPADEYPRMLDIVFTLHPSPDNTQVGVIVLVPDSEQREDDAQFSFICDIESGSLSADMNCWIKSPSIREEITLSYELEGRRSCNGHTSSVTIFNKTYSTYQKNCQNPTNLQAGIVRKDKSNKKDEIAIKVGFLNHKKLELNLLDKYHWIATLHAPYLLHVASHSGYPLEWKWEDLQNGVSEEFDYLISKGKRFTNALVSDLTVFRRMSRAGGVSHIKPLTRYTVKHILNMTQEMSEDELFMDVARTIHACFEVTSILMEAASSYLDYKLGDIFFQYTLDIRIYLERILIDFGTTSFVISLGLRNAVEKAFVFLLELPRAFKEIVWYGDHFIAEFIAWYSGTSYEISQTETYAMMDEMLSGSFKNLNLILSTIYPDVTTNDNENHLQDLLYIWDFSVWNLW</sequence>
<evidence type="ECO:0000313" key="1">
    <source>
        <dbReference type="EMBL" id="CAL4081865.1"/>
    </source>
</evidence>
<proteinExistence type="predicted"/>
<evidence type="ECO:0000313" key="2">
    <source>
        <dbReference type="Proteomes" id="UP001497623"/>
    </source>
</evidence>
<organism evidence="1 2">
    <name type="scientific">Meganyctiphanes norvegica</name>
    <name type="common">Northern krill</name>
    <name type="synonym">Thysanopoda norvegica</name>
    <dbReference type="NCBI Taxonomy" id="48144"/>
    <lineage>
        <taxon>Eukaryota</taxon>
        <taxon>Metazoa</taxon>
        <taxon>Ecdysozoa</taxon>
        <taxon>Arthropoda</taxon>
        <taxon>Crustacea</taxon>
        <taxon>Multicrustacea</taxon>
        <taxon>Malacostraca</taxon>
        <taxon>Eumalacostraca</taxon>
        <taxon>Eucarida</taxon>
        <taxon>Euphausiacea</taxon>
        <taxon>Euphausiidae</taxon>
        <taxon>Meganyctiphanes</taxon>
    </lineage>
</organism>
<keyword evidence="2" id="KW-1185">Reference proteome</keyword>
<accession>A0AAV2QFX6</accession>
<dbReference type="EMBL" id="CAXKWB010006178">
    <property type="protein sequence ID" value="CAL4081865.1"/>
    <property type="molecule type" value="Genomic_DNA"/>
</dbReference>
<protein>
    <submittedName>
        <fullName evidence="1">Uncharacterized protein</fullName>
    </submittedName>
</protein>
<feature type="non-terminal residue" evidence="1">
    <location>
        <position position="958"/>
    </location>
</feature>
<dbReference type="AlphaFoldDB" id="A0AAV2QFX6"/>